<dbReference type="EMBL" id="EU016575">
    <property type="protein sequence ID" value="ABZ06433.1"/>
    <property type="molecule type" value="Genomic_DNA"/>
</dbReference>
<feature type="region of interest" description="Disordered" evidence="1">
    <location>
        <begin position="1"/>
        <end position="104"/>
    </location>
</feature>
<reference evidence="2" key="1">
    <citation type="journal article" date="2008" name="ISME J.">
        <title>Genomic patterns of recombination, clonal divergence and environment in marine microbial populations.</title>
        <authorList>
            <person name="Konstantinidis K.T."/>
            <person name="Delong E.F."/>
        </authorList>
    </citation>
    <scope>NUCLEOTIDE SEQUENCE</scope>
</reference>
<evidence type="ECO:0000256" key="1">
    <source>
        <dbReference type="SAM" id="MobiDB-lite"/>
    </source>
</evidence>
<evidence type="ECO:0000313" key="2">
    <source>
        <dbReference type="EMBL" id="ABZ06433.1"/>
    </source>
</evidence>
<feature type="compositionally biased region" description="Low complexity" evidence="1">
    <location>
        <begin position="252"/>
        <end position="266"/>
    </location>
</feature>
<dbReference type="AlphaFoldDB" id="B3T1H5"/>
<feature type="compositionally biased region" description="Basic and acidic residues" evidence="1">
    <location>
        <begin position="28"/>
        <end position="49"/>
    </location>
</feature>
<feature type="compositionally biased region" description="Polar residues" evidence="1">
    <location>
        <begin position="267"/>
        <end position="276"/>
    </location>
</feature>
<sequence>MGLHPDLDLTQQDRHSEQVLLHLVPRGQKREEDTDNEDVRHRPLPDQIHKQHQPLLDGLSRHEDRRQQHRSLGDRHDDAEDQDQERHEIVGRAPQFPDGAQNRPGLLIDRDLYGVGNDLGFDQCRNLHAVDRQRHTGVQKGEVDQRKQRYEKSVHDGSRNVVRARSGERGATIPSGRRRSSGRGSKRTARHHAGGSPRAPVAPRGRTWPLAWSGRGFPPPPPSPRNHAAPPQSPLSGRRSTWWPRRRRRRPAVSTAPSPARPRSSVHFSTRYTSLRSGGLAAVSLSPPAAPTAPDVGGGRS</sequence>
<feature type="region of interest" description="Disordered" evidence="1">
    <location>
        <begin position="135"/>
        <end position="301"/>
    </location>
</feature>
<accession>B3T1H5</accession>
<feature type="compositionally biased region" description="Basic and acidic residues" evidence="1">
    <location>
        <begin position="141"/>
        <end position="158"/>
    </location>
</feature>
<proteinExistence type="predicted"/>
<name>B3T1H5_9ZZZZ</name>
<gene>
    <name evidence="2" type="ORF">ALOHA_HF4000009L19ctg2g9</name>
</gene>
<feature type="compositionally biased region" description="Basic residues" evidence="1">
    <location>
        <begin position="176"/>
        <end position="193"/>
    </location>
</feature>
<organism evidence="2">
    <name type="scientific">uncultured marine microorganism HF4000_009L19</name>
    <dbReference type="NCBI Taxonomy" id="455516"/>
    <lineage>
        <taxon>unclassified sequences</taxon>
        <taxon>environmental samples</taxon>
    </lineage>
</organism>
<feature type="compositionally biased region" description="Basic and acidic residues" evidence="1">
    <location>
        <begin position="1"/>
        <end position="17"/>
    </location>
</feature>
<protein>
    <submittedName>
        <fullName evidence="2">Uncharacterized protein</fullName>
    </submittedName>
</protein>
<feature type="compositionally biased region" description="Basic and acidic residues" evidence="1">
    <location>
        <begin position="59"/>
        <end position="90"/>
    </location>
</feature>